<reference evidence="1" key="2">
    <citation type="journal article" date="2007" name="Science">
        <title>Draft genome sequence of the sexually transmitted pathogen Trichomonas vaginalis.</title>
        <authorList>
            <person name="Carlton J.M."/>
            <person name="Hirt R.P."/>
            <person name="Silva J.C."/>
            <person name="Delcher A.L."/>
            <person name="Schatz M."/>
            <person name="Zhao Q."/>
            <person name="Wortman J.R."/>
            <person name="Bidwell S.L."/>
            <person name="Alsmark U.C.M."/>
            <person name="Besteiro S."/>
            <person name="Sicheritz-Ponten T."/>
            <person name="Noel C.J."/>
            <person name="Dacks J.B."/>
            <person name="Foster P.G."/>
            <person name="Simillion C."/>
            <person name="Van de Peer Y."/>
            <person name="Miranda-Saavedra D."/>
            <person name="Barton G.J."/>
            <person name="Westrop G.D."/>
            <person name="Mueller S."/>
            <person name="Dessi D."/>
            <person name="Fiori P.L."/>
            <person name="Ren Q."/>
            <person name="Paulsen I."/>
            <person name="Zhang H."/>
            <person name="Bastida-Corcuera F.D."/>
            <person name="Simoes-Barbosa A."/>
            <person name="Brown M.T."/>
            <person name="Hayes R.D."/>
            <person name="Mukherjee M."/>
            <person name="Okumura C.Y."/>
            <person name="Schneider R."/>
            <person name="Smith A.J."/>
            <person name="Vanacova S."/>
            <person name="Villalvazo M."/>
            <person name="Haas B.J."/>
            <person name="Pertea M."/>
            <person name="Feldblyum T.V."/>
            <person name="Utterback T.R."/>
            <person name="Shu C.L."/>
            <person name="Osoegawa K."/>
            <person name="de Jong P.J."/>
            <person name="Hrdy I."/>
            <person name="Horvathova L."/>
            <person name="Zubacova Z."/>
            <person name="Dolezal P."/>
            <person name="Malik S.B."/>
            <person name="Logsdon J.M. Jr."/>
            <person name="Henze K."/>
            <person name="Gupta A."/>
            <person name="Wang C.C."/>
            <person name="Dunne R.L."/>
            <person name="Upcroft J.A."/>
            <person name="Upcroft P."/>
            <person name="White O."/>
            <person name="Salzberg S.L."/>
            <person name="Tang P."/>
            <person name="Chiu C.-H."/>
            <person name="Lee Y.-S."/>
            <person name="Embley T.M."/>
            <person name="Coombs G.H."/>
            <person name="Mottram J.C."/>
            <person name="Tachezy J."/>
            <person name="Fraser-Liggett C.M."/>
            <person name="Johnson P.J."/>
        </authorList>
    </citation>
    <scope>NUCLEOTIDE SEQUENCE [LARGE SCALE GENOMIC DNA]</scope>
    <source>
        <strain evidence="1">G3</strain>
    </source>
</reference>
<gene>
    <name evidence="1" type="ORF">TVAG_086310</name>
</gene>
<dbReference type="EMBL" id="DS113730">
    <property type="protein sequence ID" value="EAX97092.1"/>
    <property type="molecule type" value="Genomic_DNA"/>
</dbReference>
<organism evidence="1 2">
    <name type="scientific">Trichomonas vaginalis (strain ATCC PRA-98 / G3)</name>
    <dbReference type="NCBI Taxonomy" id="412133"/>
    <lineage>
        <taxon>Eukaryota</taxon>
        <taxon>Metamonada</taxon>
        <taxon>Parabasalia</taxon>
        <taxon>Trichomonadida</taxon>
        <taxon>Trichomonadidae</taxon>
        <taxon>Trichomonas</taxon>
    </lineage>
</organism>
<sequence>MTLALSEEEISYIDENPSMFYDIAFENNDSYFSERNVSLQFISLLFSMNQNLFLISLGEIDNEAKLRAIAEIAGNGECSSEVKTKIRELIIQLFSENHDVLIESNILYLCSQSLWFLDDDLSLEILSNIGNLLDTDSDNELLYLLGCNMIRSSLKTNIYRENTELLNNLLNIILNSSNFGSIISISTISTCFEFYPQVISNFCNEFIAFLIEIINERLEINKELAEVNSNEDISNSKLARNVIRMLMPCISNFYSEIDFSPILDCVSNFCSLDYVESFTEFCHIFNFIARKQLDCEEFVNDLFENFVISEKNSYNIVVESIMSYHLTQLYTNPARFSEMFSNKIVYLCILVDNCKNVFDEYYTPLENCLQLMFIARLIYLKVISDEDLFYFAEKSILAFENEPEYIGKIGTDRVSRHGLFDLIACLIISGFEIDISSIIGKWCQFSLTDEFSTEYEKTIQRCAISKYLQSHNDESLAKGLQLMSLQPIEREEFIIEVQKIQQFQCIVDIQQLQSELA</sequence>
<dbReference type="KEGG" id="tva:4754870"/>
<reference evidence="1" key="1">
    <citation type="submission" date="2006-10" db="EMBL/GenBank/DDBJ databases">
        <authorList>
            <person name="Amadeo P."/>
            <person name="Zhao Q."/>
            <person name="Wortman J."/>
            <person name="Fraser-Liggett C."/>
            <person name="Carlton J."/>
        </authorList>
    </citation>
    <scope>NUCLEOTIDE SEQUENCE</scope>
    <source>
        <strain evidence="1">G3</strain>
    </source>
</reference>
<protein>
    <submittedName>
        <fullName evidence="1">Uncharacterized protein</fullName>
    </submittedName>
</protein>
<evidence type="ECO:0000313" key="2">
    <source>
        <dbReference type="Proteomes" id="UP000001542"/>
    </source>
</evidence>
<keyword evidence="2" id="KW-1185">Reference proteome</keyword>
<evidence type="ECO:0000313" key="1">
    <source>
        <dbReference type="EMBL" id="EAX97092.1"/>
    </source>
</evidence>
<dbReference type="InParanoid" id="A2FDE1"/>
<name>A2FDE1_TRIV3</name>
<dbReference type="Proteomes" id="UP000001542">
    <property type="component" value="Unassembled WGS sequence"/>
</dbReference>
<dbReference type="VEuPathDB" id="TrichDB:TVAGG3_0526250"/>
<dbReference type="RefSeq" id="XP_001310022.1">
    <property type="nucleotide sequence ID" value="XM_001310021.1"/>
</dbReference>
<proteinExistence type="predicted"/>
<dbReference type="InterPro" id="IPR016024">
    <property type="entry name" value="ARM-type_fold"/>
</dbReference>
<dbReference type="SUPFAM" id="SSF48371">
    <property type="entry name" value="ARM repeat"/>
    <property type="match status" value="1"/>
</dbReference>
<dbReference type="VEuPathDB" id="TrichDB:TVAG_086310"/>
<dbReference type="AlphaFoldDB" id="A2FDE1"/>
<accession>A2FDE1</accession>